<evidence type="ECO:0000256" key="3">
    <source>
        <dbReference type="ARBA" id="ARBA00023038"/>
    </source>
</evidence>
<dbReference type="GO" id="GO:0046872">
    <property type="term" value="F:metal ion binding"/>
    <property type="evidence" value="ECO:0007669"/>
    <property type="project" value="UniProtKB-KW"/>
</dbReference>
<dbReference type="InterPro" id="IPR001781">
    <property type="entry name" value="Znf_LIM"/>
</dbReference>
<feature type="region of interest" description="Disordered" evidence="5">
    <location>
        <begin position="156"/>
        <end position="178"/>
    </location>
</feature>
<dbReference type="AlphaFoldDB" id="A0AAD9KJM5"/>
<name>A0AAD9KJM5_RIDPI</name>
<dbReference type="Gene3D" id="2.10.110.10">
    <property type="entry name" value="Cysteine Rich Protein"/>
    <property type="match status" value="1"/>
</dbReference>
<evidence type="ECO:0000256" key="2">
    <source>
        <dbReference type="ARBA" id="ARBA00022833"/>
    </source>
</evidence>
<evidence type="ECO:0000313" key="7">
    <source>
        <dbReference type="EMBL" id="KAK2171915.1"/>
    </source>
</evidence>
<feature type="compositionally biased region" description="Basic and acidic residues" evidence="5">
    <location>
        <begin position="211"/>
        <end position="237"/>
    </location>
</feature>
<feature type="domain" description="LIM zinc-binding" evidence="6">
    <location>
        <begin position="37"/>
        <end position="103"/>
    </location>
</feature>
<reference evidence="7" key="1">
    <citation type="journal article" date="2023" name="Mol. Biol. Evol.">
        <title>Third-Generation Sequencing Reveals the Adaptive Role of the Epigenome in Three Deep-Sea Polychaetes.</title>
        <authorList>
            <person name="Perez M."/>
            <person name="Aroh O."/>
            <person name="Sun Y."/>
            <person name="Lan Y."/>
            <person name="Juniper S.K."/>
            <person name="Young C.R."/>
            <person name="Angers B."/>
            <person name="Qian P.Y."/>
        </authorList>
    </citation>
    <scope>NUCLEOTIDE SEQUENCE</scope>
    <source>
        <strain evidence="7">R07B-5</strain>
    </source>
</reference>
<accession>A0AAD9KJM5</accession>
<gene>
    <name evidence="7" type="ORF">NP493_1011g00040</name>
</gene>
<keyword evidence="1 4" id="KW-0479">Metal-binding</keyword>
<keyword evidence="3 4" id="KW-0440">LIM domain</keyword>
<protein>
    <recommendedName>
        <fullName evidence="6">LIM zinc-binding domain-containing protein</fullName>
    </recommendedName>
</protein>
<dbReference type="SMART" id="SM00132">
    <property type="entry name" value="LIM"/>
    <property type="match status" value="1"/>
</dbReference>
<keyword evidence="8" id="KW-1185">Reference proteome</keyword>
<dbReference type="PANTHER" id="PTHR24206">
    <property type="entry name" value="OS06G0237300 PROTEIN"/>
    <property type="match status" value="1"/>
</dbReference>
<evidence type="ECO:0000256" key="1">
    <source>
        <dbReference type="ARBA" id="ARBA00022723"/>
    </source>
</evidence>
<dbReference type="EMBL" id="JAODUO010001012">
    <property type="protein sequence ID" value="KAK2171915.1"/>
    <property type="molecule type" value="Genomic_DNA"/>
</dbReference>
<evidence type="ECO:0000256" key="4">
    <source>
        <dbReference type="PROSITE-ProRule" id="PRU00125"/>
    </source>
</evidence>
<organism evidence="7 8">
    <name type="scientific">Ridgeia piscesae</name>
    <name type="common">Tubeworm</name>
    <dbReference type="NCBI Taxonomy" id="27915"/>
    <lineage>
        <taxon>Eukaryota</taxon>
        <taxon>Metazoa</taxon>
        <taxon>Spiralia</taxon>
        <taxon>Lophotrochozoa</taxon>
        <taxon>Annelida</taxon>
        <taxon>Polychaeta</taxon>
        <taxon>Sedentaria</taxon>
        <taxon>Canalipalpata</taxon>
        <taxon>Sabellida</taxon>
        <taxon>Siboglinidae</taxon>
        <taxon>Ridgeia</taxon>
    </lineage>
</organism>
<comment type="caution">
    <text evidence="7">The sequence shown here is derived from an EMBL/GenBank/DDBJ whole genome shotgun (WGS) entry which is preliminary data.</text>
</comment>
<dbReference type="Pfam" id="PF00412">
    <property type="entry name" value="LIM"/>
    <property type="match status" value="1"/>
</dbReference>
<proteinExistence type="predicted"/>
<dbReference type="Proteomes" id="UP001209878">
    <property type="component" value="Unassembled WGS sequence"/>
</dbReference>
<evidence type="ECO:0000313" key="8">
    <source>
        <dbReference type="Proteomes" id="UP001209878"/>
    </source>
</evidence>
<feature type="region of interest" description="Disordered" evidence="5">
    <location>
        <begin position="1"/>
        <end position="26"/>
    </location>
</feature>
<evidence type="ECO:0000259" key="6">
    <source>
        <dbReference type="PROSITE" id="PS50023"/>
    </source>
</evidence>
<evidence type="ECO:0000256" key="5">
    <source>
        <dbReference type="SAM" id="MobiDB-lite"/>
    </source>
</evidence>
<keyword evidence="2 4" id="KW-0862">Zinc</keyword>
<sequence>MGGKRKGHKSNNGEQKQENGADALKVTRYNSPSETEEFCARCHEKVYPLEKVSVGIALHRNCFQCAVCDLTLTLNTFVLAESADDTNVKDIYCKAHAPKPVSHEMDPETIMIKTAVNAQMIRKMANVNNLVRTDVGMGWQYDRQAIEFEHAKELTERNRAKRPQGYDAEPDDLDYEPGSFIRRLRDGEVECEKVKDITSAMLSLTAGTNKRSSDRNTAEKKPPISSKPKDLSWWKRNVDKRKAKGQSEQEATIA</sequence>
<dbReference type="PROSITE" id="PS50023">
    <property type="entry name" value="LIM_DOMAIN_2"/>
    <property type="match status" value="1"/>
</dbReference>
<feature type="region of interest" description="Disordered" evidence="5">
    <location>
        <begin position="206"/>
        <end position="254"/>
    </location>
</feature>